<evidence type="ECO:0000313" key="1">
    <source>
        <dbReference type="EMBL" id="SFS09675.1"/>
    </source>
</evidence>
<dbReference type="OrthoDB" id="258331at2157"/>
<evidence type="ECO:0000313" key="2">
    <source>
        <dbReference type="Proteomes" id="UP000199062"/>
    </source>
</evidence>
<proteinExistence type="predicted"/>
<dbReference type="RefSeq" id="WP_089818236.1">
    <property type="nucleotide sequence ID" value="NZ_FOZK01000004.1"/>
</dbReference>
<name>A0A1I6M1V4_9EURY</name>
<gene>
    <name evidence="1" type="ORF">SAMN05216559_3560</name>
</gene>
<protein>
    <submittedName>
        <fullName evidence="1">Uncharacterized protein</fullName>
    </submittedName>
</protein>
<dbReference type="AlphaFoldDB" id="A0A1I6M1V4"/>
<organism evidence="1 2">
    <name type="scientific">Halomicrobium zhouii</name>
    <dbReference type="NCBI Taxonomy" id="767519"/>
    <lineage>
        <taxon>Archaea</taxon>
        <taxon>Methanobacteriati</taxon>
        <taxon>Methanobacteriota</taxon>
        <taxon>Stenosarchaea group</taxon>
        <taxon>Halobacteria</taxon>
        <taxon>Halobacteriales</taxon>
        <taxon>Haloarculaceae</taxon>
        <taxon>Halomicrobium</taxon>
    </lineage>
</organism>
<accession>A0A1I6M1V4</accession>
<keyword evidence="2" id="KW-1185">Reference proteome</keyword>
<dbReference type="Proteomes" id="UP000199062">
    <property type="component" value="Unassembled WGS sequence"/>
</dbReference>
<sequence length="85" mass="8823">MAESSPDESDAARMMLEPDAIHEGNGGPSIDCPQCGATNTLVSIVEEGRCTGVLDDDAAEVESEDEQLQQGGCGAKLSLELVWAA</sequence>
<reference evidence="1 2" key="1">
    <citation type="submission" date="2016-10" db="EMBL/GenBank/DDBJ databases">
        <authorList>
            <person name="de Groot N.N."/>
        </authorList>
    </citation>
    <scope>NUCLEOTIDE SEQUENCE [LARGE SCALE GENOMIC DNA]</scope>
    <source>
        <strain evidence="1 2">CGMCC 1.10457</strain>
    </source>
</reference>
<dbReference type="EMBL" id="FOZK01000004">
    <property type="protein sequence ID" value="SFS09675.1"/>
    <property type="molecule type" value="Genomic_DNA"/>
</dbReference>